<accession>A0ACC2VTY1</accession>
<comment type="caution">
    <text evidence="1">The sequence shown here is derived from an EMBL/GenBank/DDBJ whole genome shotgun (WGS) entry which is preliminary data.</text>
</comment>
<sequence length="597" mass="63402">MSAFALTASRTARQNGFKSLRAAAPSARLLCTSGKATTTLRSSTPLSIGAQRYLQTYNGAANVSVPPSSLDSVPSGAEGKGSVPSAASGKLWPSADEAIKELKGGITVLSAGEYRESQRSRDSCATETIIHAMAKRKDLQDLTVVSNNAGNAGDDGLSPLVKSRQIKKCILSYLGQNKALQDAYLGGEISLELNPQGSLADRLRAAGAGQPGFYTRTGAGTFIETGEIPQLLSRPDGNKEQTVLVPGNKKQVAEFDGKKYLFEPAIHGDVAILRAWKVDKAGNCVFRQVYRALVHVGYTTRAFGTLMAKAAKLAIVEAENIVEVGEINPMDVDLPGIYIDRIVPASVNKKIEVVVLRDEEKDSSQTPNKEEAPKTPARLRREKIARRAAKELKNGMYCNLGVGMPVLAASFLPPGTQIWLQSENGILGMGPYPTGDQVDADIINAGKETVTLLPGAAVFDSSESFGMIRGGHVDVSILGAMEVSVNGDLANYMIPGKLVKGMGGAMDLCSNPDKTKIVVVTDHLDKHGKSKIVAECSLPKTAVGCVSRIITDLAVFDVDREKGGMTLVELAKGVELEHVKKVTPAPFKVAENIGVFA</sequence>
<organism evidence="1 2">
    <name type="scientific">Naganishia cerealis</name>
    <dbReference type="NCBI Taxonomy" id="610337"/>
    <lineage>
        <taxon>Eukaryota</taxon>
        <taxon>Fungi</taxon>
        <taxon>Dikarya</taxon>
        <taxon>Basidiomycota</taxon>
        <taxon>Agaricomycotina</taxon>
        <taxon>Tremellomycetes</taxon>
        <taxon>Filobasidiales</taxon>
        <taxon>Filobasidiaceae</taxon>
        <taxon>Naganishia</taxon>
    </lineage>
</organism>
<proteinExistence type="predicted"/>
<name>A0ACC2VTY1_9TREE</name>
<keyword evidence="2" id="KW-1185">Reference proteome</keyword>
<protein>
    <submittedName>
        <fullName evidence="1">Uncharacterized protein</fullName>
    </submittedName>
</protein>
<gene>
    <name evidence="1" type="ORF">QFC19_004591</name>
</gene>
<evidence type="ECO:0000313" key="2">
    <source>
        <dbReference type="Proteomes" id="UP001241377"/>
    </source>
</evidence>
<dbReference type="Proteomes" id="UP001241377">
    <property type="component" value="Unassembled WGS sequence"/>
</dbReference>
<evidence type="ECO:0000313" key="1">
    <source>
        <dbReference type="EMBL" id="KAJ9102863.1"/>
    </source>
</evidence>
<dbReference type="EMBL" id="JASBWR010000049">
    <property type="protein sequence ID" value="KAJ9102863.1"/>
    <property type="molecule type" value="Genomic_DNA"/>
</dbReference>
<reference evidence="1" key="1">
    <citation type="submission" date="2023-04" db="EMBL/GenBank/DDBJ databases">
        <title>Draft Genome sequencing of Naganishia species isolated from polar environments using Oxford Nanopore Technology.</title>
        <authorList>
            <person name="Leo P."/>
            <person name="Venkateswaran K."/>
        </authorList>
    </citation>
    <scope>NUCLEOTIDE SEQUENCE</scope>
    <source>
        <strain evidence="1">MNA-CCFEE 5261</strain>
    </source>
</reference>